<proteinExistence type="predicted"/>
<keyword evidence="2" id="KW-1185">Reference proteome</keyword>
<gene>
    <name evidence="1" type="ORF">AHIS1636_33150</name>
</gene>
<sequence>MGMTPTLTGVRFPLAPGDAAVSSPPEGLPPPHAVKARAAVIAKAAASFFIFLPLKVPTARVVLCATC</sequence>
<name>A0ABQ5MY02_9MICC</name>
<evidence type="ECO:0000313" key="2">
    <source>
        <dbReference type="Proteomes" id="UP001209654"/>
    </source>
</evidence>
<comment type="caution">
    <text evidence="1">The sequence shown here is derived from an EMBL/GenBank/DDBJ whole genome shotgun (WGS) entry which is preliminary data.</text>
</comment>
<dbReference type="EMBL" id="BRVS01000025">
    <property type="protein sequence ID" value="GLB68872.1"/>
    <property type="molecule type" value="Genomic_DNA"/>
</dbReference>
<accession>A0ABQ5MY02</accession>
<dbReference type="Proteomes" id="UP001209654">
    <property type="component" value="Unassembled WGS sequence"/>
</dbReference>
<organism evidence="1 2">
    <name type="scientific">Arthrobacter mangrovi</name>
    <dbReference type="NCBI Taxonomy" id="2966350"/>
    <lineage>
        <taxon>Bacteria</taxon>
        <taxon>Bacillati</taxon>
        <taxon>Actinomycetota</taxon>
        <taxon>Actinomycetes</taxon>
        <taxon>Micrococcales</taxon>
        <taxon>Micrococcaceae</taxon>
        <taxon>Arthrobacter</taxon>
    </lineage>
</organism>
<protein>
    <submittedName>
        <fullName evidence="1">Uncharacterized protein</fullName>
    </submittedName>
</protein>
<evidence type="ECO:0000313" key="1">
    <source>
        <dbReference type="EMBL" id="GLB68872.1"/>
    </source>
</evidence>
<reference evidence="1 2" key="1">
    <citation type="journal article" date="2023" name="Int. J. Syst. Evol. Microbiol.">
        <title>Arthrobacter mangrovi sp. nov., an actinobacterium isolated from the rhizosphere of a mangrove.</title>
        <authorList>
            <person name="Hamada M."/>
            <person name="Saitou S."/>
            <person name="Enomoto N."/>
            <person name="Nanri K."/>
            <person name="Hidaka K."/>
            <person name="Miura T."/>
            <person name="Tamura T."/>
        </authorList>
    </citation>
    <scope>NUCLEOTIDE SEQUENCE [LARGE SCALE GENOMIC DNA]</scope>
    <source>
        <strain evidence="1 2">NBRC 112813</strain>
    </source>
</reference>